<evidence type="ECO:0000313" key="8">
    <source>
        <dbReference type="EMBL" id="ALA68344.1"/>
    </source>
</evidence>
<keyword evidence="3 7" id="KW-0812">Transmembrane</keyword>
<feature type="transmembrane region" description="Helical" evidence="7">
    <location>
        <begin position="83"/>
        <end position="103"/>
    </location>
</feature>
<evidence type="ECO:0000256" key="5">
    <source>
        <dbReference type="ARBA" id="ARBA00023136"/>
    </source>
</evidence>
<feature type="region of interest" description="Disordered" evidence="6">
    <location>
        <begin position="399"/>
        <end position="423"/>
    </location>
</feature>
<dbReference type="PATRIC" id="fig|1408189.4.peg.68"/>
<feature type="transmembrane region" description="Helical" evidence="7">
    <location>
        <begin position="136"/>
        <end position="159"/>
    </location>
</feature>
<feature type="transmembrane region" description="Helical" evidence="7">
    <location>
        <begin position="280"/>
        <end position="304"/>
    </location>
</feature>
<dbReference type="OrthoDB" id="3320002at2"/>
<evidence type="ECO:0000256" key="3">
    <source>
        <dbReference type="ARBA" id="ARBA00022692"/>
    </source>
</evidence>
<feature type="transmembrane region" description="Helical" evidence="7">
    <location>
        <begin position="373"/>
        <end position="393"/>
    </location>
</feature>
<keyword evidence="5 7" id="KW-0472">Membrane</keyword>
<feature type="transmembrane region" description="Helical" evidence="7">
    <location>
        <begin position="109"/>
        <end position="129"/>
    </location>
</feature>
<dbReference type="PANTHER" id="PTHR30250:SF11">
    <property type="entry name" value="O-ANTIGEN TRANSPORTER-RELATED"/>
    <property type="match status" value="1"/>
</dbReference>
<sequence length="423" mass="42764">MAAPASPASSQVGRRIRTVATISAASALAAVVAFVVSILSARVLGPSGRGEVATVLQFAYVVAPFVGFGADRLLLRRDDRAHGLVPSVSAMVLVAALAALVAGLVYGPWLALTGVVALVTVSFAIVRAVAISRGRIAFFVAFFAAFQGSVLLISLALYFLGVSDWRAWAAAYIFPALPLAAWALAKARALTDARAGGVIETARTNAPFIASGLGTLAATRLDRVLLPALASPASLGLYIVVATATEPLYWVAQSVADQRTSETSGQGRTQVSSASVGKRLAVIAAAYALLGGIGGAVLYVLIVPVFGSEFAPARELVAPLAVAAVLLGCYRHLCGEILGSANPRRIGVVELAAVVIAVVCYPIGILLADALGAAWASAVVYLLAGLVAAGVLLRGASRGGDSGGVSGSDGGSEKDTSTSVEGA</sequence>
<dbReference type="KEGG" id="clw:CLAC_00330"/>
<protein>
    <recommendedName>
        <fullName evidence="10">Polysaccharide biosynthesis protein C-terminal domain-containing protein</fullName>
    </recommendedName>
</protein>
<evidence type="ECO:0000256" key="4">
    <source>
        <dbReference type="ARBA" id="ARBA00022989"/>
    </source>
</evidence>
<feature type="transmembrane region" description="Helical" evidence="7">
    <location>
        <begin position="52"/>
        <end position="71"/>
    </location>
</feature>
<evidence type="ECO:0000256" key="2">
    <source>
        <dbReference type="ARBA" id="ARBA00022475"/>
    </source>
</evidence>
<reference evidence="8 9" key="1">
    <citation type="submission" date="2013-10" db="EMBL/GenBank/DDBJ databases">
        <title>Complete genome sequence of Corynebacterium lactis DSM 45799(T), isolated from raw cow milk.</title>
        <authorList>
            <person name="Ruckert C."/>
            <person name="Albersmeier A."/>
            <person name="Lipski A."/>
            <person name="Kalinowski J."/>
        </authorList>
    </citation>
    <scope>NUCLEOTIDE SEQUENCE [LARGE SCALE GENOMIC DNA]</scope>
    <source>
        <strain evidence="8 9">RW2-5</strain>
    </source>
</reference>
<feature type="transmembrane region" description="Helical" evidence="7">
    <location>
        <begin position="19"/>
        <end position="40"/>
    </location>
</feature>
<dbReference type="InterPro" id="IPR050833">
    <property type="entry name" value="Poly_Biosynth_Transport"/>
</dbReference>
<dbReference type="PANTHER" id="PTHR30250">
    <property type="entry name" value="PST FAMILY PREDICTED COLANIC ACID TRANSPORTER"/>
    <property type="match status" value="1"/>
</dbReference>
<keyword evidence="4 7" id="KW-1133">Transmembrane helix</keyword>
<organism evidence="8 9">
    <name type="scientific">Corynebacterium lactis RW2-5</name>
    <dbReference type="NCBI Taxonomy" id="1408189"/>
    <lineage>
        <taxon>Bacteria</taxon>
        <taxon>Bacillati</taxon>
        <taxon>Actinomycetota</taxon>
        <taxon>Actinomycetes</taxon>
        <taxon>Mycobacteriales</taxon>
        <taxon>Corynebacteriaceae</taxon>
        <taxon>Corynebacterium</taxon>
    </lineage>
</organism>
<proteinExistence type="predicted"/>
<evidence type="ECO:0000256" key="7">
    <source>
        <dbReference type="SAM" id="Phobius"/>
    </source>
</evidence>
<dbReference type="RefSeq" id="WP_082312927.1">
    <property type="nucleotide sequence ID" value="NZ_CP006841.1"/>
</dbReference>
<feature type="transmembrane region" description="Helical" evidence="7">
    <location>
        <begin position="316"/>
        <end position="334"/>
    </location>
</feature>
<dbReference type="STRING" id="1408189.CLAC_00330"/>
<accession>A0A0K2H2T3</accession>
<comment type="subcellular location">
    <subcellularLocation>
        <location evidence="1">Cell membrane</location>
        <topology evidence="1">Multi-pass membrane protein</topology>
    </subcellularLocation>
</comment>
<feature type="compositionally biased region" description="Gly residues" evidence="6">
    <location>
        <begin position="399"/>
        <end position="410"/>
    </location>
</feature>
<keyword evidence="9" id="KW-1185">Reference proteome</keyword>
<dbReference type="Proteomes" id="UP000058446">
    <property type="component" value="Chromosome"/>
</dbReference>
<feature type="transmembrane region" description="Helical" evidence="7">
    <location>
        <begin position="165"/>
        <end position="185"/>
    </location>
</feature>
<dbReference type="GO" id="GO:0005886">
    <property type="term" value="C:plasma membrane"/>
    <property type="evidence" value="ECO:0007669"/>
    <property type="project" value="UniProtKB-SubCell"/>
</dbReference>
<keyword evidence="2" id="KW-1003">Cell membrane</keyword>
<evidence type="ECO:0000256" key="1">
    <source>
        <dbReference type="ARBA" id="ARBA00004651"/>
    </source>
</evidence>
<dbReference type="AlphaFoldDB" id="A0A0K2H2T3"/>
<evidence type="ECO:0000256" key="6">
    <source>
        <dbReference type="SAM" id="MobiDB-lite"/>
    </source>
</evidence>
<gene>
    <name evidence="8" type="ORF">CLAC_00330</name>
</gene>
<evidence type="ECO:0008006" key="10">
    <source>
        <dbReference type="Google" id="ProtNLM"/>
    </source>
</evidence>
<name>A0A0K2H2T3_9CORY</name>
<feature type="transmembrane region" description="Helical" evidence="7">
    <location>
        <begin position="346"/>
        <end position="367"/>
    </location>
</feature>
<evidence type="ECO:0000313" key="9">
    <source>
        <dbReference type="Proteomes" id="UP000058446"/>
    </source>
</evidence>
<dbReference type="EMBL" id="CP006841">
    <property type="protein sequence ID" value="ALA68344.1"/>
    <property type="molecule type" value="Genomic_DNA"/>
</dbReference>